<dbReference type="EMBL" id="LDAU01000204">
    <property type="protein sequence ID" value="KRW99790.1"/>
    <property type="molecule type" value="Genomic_DNA"/>
</dbReference>
<gene>
    <name evidence="1" type="ORF">PPERSA_07867</name>
</gene>
<evidence type="ECO:0008006" key="3">
    <source>
        <dbReference type="Google" id="ProtNLM"/>
    </source>
</evidence>
<protein>
    <recommendedName>
        <fullName evidence="3">DUF676 domain-containing protein</fullName>
    </recommendedName>
</protein>
<dbReference type="OrthoDB" id="15828at2759"/>
<dbReference type="AlphaFoldDB" id="A0A0V0QC34"/>
<dbReference type="SUPFAM" id="SSF53474">
    <property type="entry name" value="alpha/beta-Hydrolases"/>
    <property type="match status" value="1"/>
</dbReference>
<name>A0A0V0QC34_PSEPJ</name>
<sequence length="294" mass="33493">MSAKKIPVLFTFNTLRNVYRQFQTQHFDQLKALFKQQNIDIEFLPIITFDKDTIEKRAKTIQQQINEAQEKLGSQKFHIVSYSASGLDVRYYLSNLDGDKSVESLTTIATPHKGSFLAEAFLDNKINQQQIEPISRLIGMSPYSFSELNTENIQQFNMETVSDTQVYSIGGERQSSHCSQALAVSGQFIQDNKQQIDSHTLYQDFIQYRQNKKKNLDLSKNVYENKLENEQDIQKGLPGDNDGVFAIDEIEWGTHLINFEADHGELVGIGNNVFQVSKLAGLVSDNLKHVYGNL</sequence>
<dbReference type="Proteomes" id="UP000054937">
    <property type="component" value="Unassembled WGS sequence"/>
</dbReference>
<dbReference type="InParanoid" id="A0A0V0QC34"/>
<accession>A0A0V0QC34</accession>
<dbReference type="Pfam" id="PF02089">
    <property type="entry name" value="Palm_thioest"/>
    <property type="match status" value="1"/>
</dbReference>
<comment type="caution">
    <text evidence="1">The sequence shown here is derived from an EMBL/GenBank/DDBJ whole genome shotgun (WGS) entry which is preliminary data.</text>
</comment>
<evidence type="ECO:0000313" key="1">
    <source>
        <dbReference type="EMBL" id="KRW99790.1"/>
    </source>
</evidence>
<dbReference type="Gene3D" id="3.40.50.1820">
    <property type="entry name" value="alpha/beta hydrolase"/>
    <property type="match status" value="1"/>
</dbReference>
<evidence type="ECO:0000313" key="2">
    <source>
        <dbReference type="Proteomes" id="UP000054937"/>
    </source>
</evidence>
<dbReference type="InterPro" id="IPR029058">
    <property type="entry name" value="AB_hydrolase_fold"/>
</dbReference>
<proteinExistence type="predicted"/>
<organism evidence="1 2">
    <name type="scientific">Pseudocohnilembus persalinus</name>
    <name type="common">Ciliate</name>
    <dbReference type="NCBI Taxonomy" id="266149"/>
    <lineage>
        <taxon>Eukaryota</taxon>
        <taxon>Sar</taxon>
        <taxon>Alveolata</taxon>
        <taxon>Ciliophora</taxon>
        <taxon>Intramacronucleata</taxon>
        <taxon>Oligohymenophorea</taxon>
        <taxon>Scuticociliatia</taxon>
        <taxon>Philasterida</taxon>
        <taxon>Pseudocohnilembidae</taxon>
        <taxon>Pseudocohnilembus</taxon>
    </lineage>
</organism>
<keyword evidence="2" id="KW-1185">Reference proteome</keyword>
<reference evidence="1 2" key="1">
    <citation type="journal article" date="2015" name="Sci. Rep.">
        <title>Genome of the facultative scuticociliatosis pathogen Pseudocohnilembus persalinus provides insight into its virulence through horizontal gene transfer.</title>
        <authorList>
            <person name="Xiong J."/>
            <person name="Wang G."/>
            <person name="Cheng J."/>
            <person name="Tian M."/>
            <person name="Pan X."/>
            <person name="Warren A."/>
            <person name="Jiang C."/>
            <person name="Yuan D."/>
            <person name="Miao W."/>
        </authorList>
    </citation>
    <scope>NUCLEOTIDE SEQUENCE [LARGE SCALE GENOMIC DNA]</scope>
    <source>
        <strain evidence="1">36N120E</strain>
    </source>
</reference>